<evidence type="ECO:0000259" key="1">
    <source>
        <dbReference type="Pfam" id="PF07238"/>
    </source>
</evidence>
<evidence type="ECO:0000313" key="3">
    <source>
        <dbReference type="Proteomes" id="UP000243207"/>
    </source>
</evidence>
<organism evidence="2 3">
    <name type="scientific">Halopseudomonas xinjiangensis</name>
    <dbReference type="NCBI Taxonomy" id="487184"/>
    <lineage>
        <taxon>Bacteria</taxon>
        <taxon>Pseudomonadati</taxon>
        <taxon>Pseudomonadota</taxon>
        <taxon>Gammaproteobacteria</taxon>
        <taxon>Pseudomonadales</taxon>
        <taxon>Pseudomonadaceae</taxon>
        <taxon>Halopseudomonas</taxon>
    </lineage>
</organism>
<feature type="domain" description="PilZ" evidence="1">
    <location>
        <begin position="93"/>
        <end position="177"/>
    </location>
</feature>
<dbReference type="STRING" id="487184.SAMN05216421_1399"/>
<dbReference type="InterPro" id="IPR009875">
    <property type="entry name" value="PilZ_domain"/>
</dbReference>
<dbReference type="AlphaFoldDB" id="A0A1H1RMN3"/>
<dbReference type="OrthoDB" id="6365490at2"/>
<evidence type="ECO:0000313" key="2">
    <source>
        <dbReference type="EMBL" id="SDS36968.1"/>
    </source>
</evidence>
<gene>
    <name evidence="2" type="ORF">SAMN05216421_1399</name>
</gene>
<sequence>MQPADDNPDDKRDFFRIQETLFLDYRIVPSPEADAGFGERSPLFGLLSDLHRLDYESQHLLRQIAERDRGLAHYLKIINKRIDLIGKAVSLQVADEPGHPTDVTLSEGGMSFSCDEALNQGDWLSLRLVLQPTPLGLVLPAQVIRCDRLPDSPRWIIAVSFDALDDQQRQLLARHILQKQAQDIRAARSTPQRTAE</sequence>
<dbReference type="EMBL" id="LT629736">
    <property type="protein sequence ID" value="SDS36968.1"/>
    <property type="molecule type" value="Genomic_DNA"/>
</dbReference>
<keyword evidence="3" id="KW-1185">Reference proteome</keyword>
<reference evidence="3" key="1">
    <citation type="submission" date="2016-10" db="EMBL/GenBank/DDBJ databases">
        <authorList>
            <person name="Varghese N."/>
            <person name="Submissions S."/>
        </authorList>
    </citation>
    <scope>NUCLEOTIDE SEQUENCE [LARGE SCALE GENOMIC DNA]</scope>
    <source>
        <strain evidence="3">NRRL B-51270</strain>
    </source>
</reference>
<proteinExistence type="predicted"/>
<dbReference type="RefSeq" id="WP_093392527.1">
    <property type="nucleotide sequence ID" value="NZ_LT629736.1"/>
</dbReference>
<name>A0A1H1RMN3_9GAMM</name>
<protein>
    <submittedName>
        <fullName evidence="2">PilZ domain-containing protein</fullName>
    </submittedName>
</protein>
<dbReference type="GO" id="GO:0035438">
    <property type="term" value="F:cyclic-di-GMP binding"/>
    <property type="evidence" value="ECO:0007669"/>
    <property type="project" value="InterPro"/>
</dbReference>
<dbReference type="Proteomes" id="UP000243207">
    <property type="component" value="Chromosome I"/>
</dbReference>
<accession>A0A1H1RMN3</accession>
<dbReference type="Gene3D" id="2.40.10.220">
    <property type="entry name" value="predicted glycosyltransferase like domains"/>
    <property type="match status" value="1"/>
</dbReference>
<dbReference type="Pfam" id="PF07238">
    <property type="entry name" value="PilZ"/>
    <property type="match status" value="1"/>
</dbReference>